<evidence type="ECO:0000313" key="2">
    <source>
        <dbReference type="Proteomes" id="UP001549119"/>
    </source>
</evidence>
<dbReference type="Proteomes" id="UP001549119">
    <property type="component" value="Unassembled WGS sequence"/>
</dbReference>
<dbReference type="InterPro" id="IPR011101">
    <property type="entry name" value="DUF5131"/>
</dbReference>
<name>A0ABV2NP44_9HYPH</name>
<gene>
    <name evidence="1" type="ORF">ABIC20_005574</name>
</gene>
<dbReference type="RefSeq" id="WP_209650505.1">
    <property type="nucleotide sequence ID" value="NZ_JBEPNV010000001.1"/>
</dbReference>
<protein>
    <submittedName>
        <fullName evidence="1">Protein gp37</fullName>
    </submittedName>
</protein>
<keyword evidence="2" id="KW-1185">Reference proteome</keyword>
<comment type="caution">
    <text evidence="1">The sequence shown here is derived from an EMBL/GenBank/DDBJ whole genome shotgun (WGS) entry which is preliminary data.</text>
</comment>
<evidence type="ECO:0000313" key="1">
    <source>
        <dbReference type="EMBL" id="MET3868265.1"/>
    </source>
</evidence>
<accession>A0ABV2NP44</accession>
<reference evidence="1 2" key="1">
    <citation type="submission" date="2024-06" db="EMBL/GenBank/DDBJ databases">
        <title>Genomics of switchgrass bacterial isolates.</title>
        <authorList>
            <person name="Shade A."/>
        </authorList>
    </citation>
    <scope>NUCLEOTIDE SEQUENCE [LARGE SCALE GENOMIC DNA]</scope>
    <source>
        <strain evidence="1 2">PvP084</strain>
    </source>
</reference>
<organism evidence="1 2">
    <name type="scientific">Methylobacterium radiotolerans</name>
    <dbReference type="NCBI Taxonomy" id="31998"/>
    <lineage>
        <taxon>Bacteria</taxon>
        <taxon>Pseudomonadati</taxon>
        <taxon>Pseudomonadota</taxon>
        <taxon>Alphaproteobacteria</taxon>
        <taxon>Hyphomicrobiales</taxon>
        <taxon>Methylobacteriaceae</taxon>
        <taxon>Methylobacterium</taxon>
    </lineage>
</organism>
<dbReference type="EMBL" id="JBEPNW010000002">
    <property type="protein sequence ID" value="MET3868265.1"/>
    <property type="molecule type" value="Genomic_DNA"/>
</dbReference>
<proteinExistence type="predicted"/>
<dbReference type="Pfam" id="PF07505">
    <property type="entry name" value="DUF5131"/>
    <property type="match status" value="1"/>
</dbReference>
<sequence>MSGPSPIEWTDATWNPIGGCSIRSAGCAPCYAQQLAGTRLARHPLYAGTTTPVKGKPVFNGHLTALPFDHPTWTWPLKWRGASSPRLGVGRPSLIFVGDMSDLFHEARPLGYAMRIWMMAYRIQGRHILQLLTKRPDVMLDFVRRWHDVEPEDLGPTMARGPDAVRAAHTSGRARLFADFLDTMGAPPAGAAFPTYDWMEGPRWWPDRPINVWLGFSAERQAEFDTRWPAMRELAALGYTIFLSYEPAIGPLDLPRDFLALGRRAQVIAGGMSGCDAAAAHPDWFRVVRDQCLGAGVPFLFKQWGEWGPGAEFNAEPSARRTYRGEVLTLERPHAPLVKLAIPTRDDDLLGPALTLERHGKRIAGRLLDGRQYDGFPEISP</sequence>